<dbReference type="Pfam" id="PF02630">
    <property type="entry name" value="SCO1-SenC"/>
    <property type="match status" value="1"/>
</dbReference>
<dbReference type="InterPro" id="IPR013766">
    <property type="entry name" value="Thioredoxin_domain"/>
</dbReference>
<keyword evidence="3" id="KW-0479">Metal-binding</keyword>
<feature type="binding site" evidence="3">
    <location>
        <position position="177"/>
    </location>
    <ligand>
        <name>Cu cation</name>
        <dbReference type="ChEBI" id="CHEBI:23378"/>
    </ligand>
</feature>
<evidence type="ECO:0000256" key="3">
    <source>
        <dbReference type="PIRSR" id="PIRSR603782-1"/>
    </source>
</evidence>
<evidence type="ECO:0000256" key="2">
    <source>
        <dbReference type="ARBA" id="ARBA00023008"/>
    </source>
</evidence>
<dbReference type="EMBL" id="CP003179">
    <property type="protein sequence ID" value="AEW04464.1"/>
    <property type="molecule type" value="Genomic_DNA"/>
</dbReference>
<evidence type="ECO:0000256" key="1">
    <source>
        <dbReference type="ARBA" id="ARBA00010996"/>
    </source>
</evidence>
<reference evidence="7 8" key="2">
    <citation type="journal article" date="2012" name="Stand. Genomic Sci.">
        <title>Complete genome sequence of the moderately thermophilic mineral-sulfide-oxidizing firmicute Sulfobacillus acidophilus type strain (NAL(T)).</title>
        <authorList>
            <person name="Anderson I."/>
            <person name="Chertkov O."/>
            <person name="Chen A."/>
            <person name="Saunders E."/>
            <person name="Lapidus A."/>
            <person name="Nolan M."/>
            <person name="Lucas S."/>
            <person name="Hammon N."/>
            <person name="Deshpande S."/>
            <person name="Cheng J.F."/>
            <person name="Han C."/>
            <person name="Tapia R."/>
            <person name="Goodwin L.A."/>
            <person name="Pitluck S."/>
            <person name="Liolios K."/>
            <person name="Pagani I."/>
            <person name="Ivanova N."/>
            <person name="Mikhailova N."/>
            <person name="Pati A."/>
            <person name="Palaniappan K."/>
            <person name="Land M."/>
            <person name="Pan C."/>
            <person name="Rohde M."/>
            <person name="Pukall R."/>
            <person name="Goker M."/>
            <person name="Detter J.C."/>
            <person name="Woyke T."/>
            <person name="Bristow J."/>
            <person name="Eisen J.A."/>
            <person name="Markowitz V."/>
            <person name="Hugenholtz P."/>
            <person name="Kyrpides N.C."/>
            <person name="Klenk H.P."/>
            <person name="Mavromatis K."/>
        </authorList>
    </citation>
    <scope>NUCLEOTIDE SEQUENCE [LARGE SCALE GENOMIC DNA]</scope>
    <source>
        <strain evidence="8">ATCC 700253 / DSM 10332 / NAL</strain>
    </source>
</reference>
<dbReference type="Gene3D" id="2.130.10.10">
    <property type="entry name" value="YVTN repeat-like/Quinoprotein amine dehydrogenase"/>
    <property type="match status" value="1"/>
</dbReference>
<proteinExistence type="inferred from homology"/>
<dbReference type="SUPFAM" id="SSF52833">
    <property type="entry name" value="Thioredoxin-like"/>
    <property type="match status" value="1"/>
</dbReference>
<gene>
    <name evidence="7" type="ordered locus">Sulac_0962</name>
</gene>
<evidence type="ECO:0000259" key="6">
    <source>
        <dbReference type="PROSITE" id="PS51352"/>
    </source>
</evidence>
<comment type="similarity">
    <text evidence="1">Belongs to the SCO1/2 family.</text>
</comment>
<reference evidence="8" key="1">
    <citation type="submission" date="2011-12" db="EMBL/GenBank/DDBJ databases">
        <title>The complete genome of chromosome of Sulfobacillus acidophilus DSM 10332.</title>
        <authorList>
            <person name="Lucas S."/>
            <person name="Han J."/>
            <person name="Lapidus A."/>
            <person name="Bruce D."/>
            <person name="Goodwin L."/>
            <person name="Pitluck S."/>
            <person name="Peters L."/>
            <person name="Kyrpides N."/>
            <person name="Mavromatis K."/>
            <person name="Ivanova N."/>
            <person name="Mikhailova N."/>
            <person name="Chertkov O."/>
            <person name="Saunders E."/>
            <person name="Detter J.C."/>
            <person name="Tapia R."/>
            <person name="Han C."/>
            <person name="Land M."/>
            <person name="Hauser L."/>
            <person name="Markowitz V."/>
            <person name="Cheng J.-F."/>
            <person name="Hugenholtz P."/>
            <person name="Woyke T."/>
            <person name="Wu D."/>
            <person name="Pukall R."/>
            <person name="Gehrich-Schroeter G."/>
            <person name="Schneider S."/>
            <person name="Klenk H.-P."/>
            <person name="Eisen J.A."/>
        </authorList>
    </citation>
    <scope>NUCLEOTIDE SEQUENCE [LARGE SCALE GENOMIC DNA]</scope>
    <source>
        <strain evidence="8">ATCC 700253 / DSM 10332 / NAL</strain>
    </source>
</reference>
<organism evidence="7 8">
    <name type="scientific">Sulfobacillus acidophilus (strain ATCC 700253 / DSM 10332 / NAL)</name>
    <dbReference type="NCBI Taxonomy" id="679936"/>
    <lineage>
        <taxon>Bacteria</taxon>
        <taxon>Bacillati</taxon>
        <taxon>Bacillota</taxon>
        <taxon>Clostridia</taxon>
        <taxon>Eubacteriales</taxon>
        <taxon>Clostridiales Family XVII. Incertae Sedis</taxon>
        <taxon>Sulfobacillus</taxon>
    </lineage>
</organism>
<dbReference type="InterPro" id="IPR015943">
    <property type="entry name" value="WD40/YVTN_repeat-like_dom_sf"/>
</dbReference>
<dbReference type="InterPro" id="IPR003782">
    <property type="entry name" value="SCO1/SenC"/>
</dbReference>
<dbReference type="HOGENOM" id="CLU_482254_0_0_9"/>
<evidence type="ECO:0000313" key="7">
    <source>
        <dbReference type="EMBL" id="AEW04464.1"/>
    </source>
</evidence>
<keyword evidence="2 3" id="KW-0186">Copper</keyword>
<dbReference type="AlphaFoldDB" id="G8TST7"/>
<keyword evidence="5" id="KW-0472">Membrane</keyword>
<accession>G8TST7</accession>
<name>G8TST7_SULAD</name>
<dbReference type="KEGG" id="sap:Sulac_0962"/>
<feature type="disulfide bond" description="Redox-active" evidence="4">
    <location>
        <begin position="87"/>
        <end position="91"/>
    </location>
</feature>
<dbReference type="STRING" id="679936.Sulac_0962"/>
<dbReference type="PANTHER" id="PTHR12151:SF25">
    <property type="entry name" value="LINALOOL DEHYDRATASE_ISOMERASE DOMAIN-CONTAINING PROTEIN"/>
    <property type="match status" value="1"/>
</dbReference>
<feature type="binding site" evidence="3">
    <location>
        <position position="87"/>
    </location>
    <ligand>
        <name>Cu cation</name>
        <dbReference type="ChEBI" id="CHEBI:23378"/>
    </ligand>
</feature>
<dbReference type="Gene3D" id="3.40.30.10">
    <property type="entry name" value="Glutaredoxin"/>
    <property type="match status" value="1"/>
</dbReference>
<protein>
    <submittedName>
        <fullName evidence="7">Alkyl hydroperoxide reductase/ Thiol specific antioxidant/ Mal allergen</fullName>
    </submittedName>
</protein>
<evidence type="ECO:0000256" key="5">
    <source>
        <dbReference type="SAM" id="Phobius"/>
    </source>
</evidence>
<sequence length="563" mass="59860">MAQRPKWWLGGILGASVMGGVLYGVWHQSPASSLSPKATQALAADGMTPVNRQLAPNFHLVNQSGQPVTLAQYRGKVVVLTFLDPVCWYQCPLEALELSELDRILGPQLAARVQIVAVAANPLVHSVASIDQFDTEHGMNQLPNWTFATSPSTATLQQVWKAYYEYVSVPKYGMVDHAENIWIIGPHGHERWLSSPQESPQYTVGTAALLANYVAKALGVTLPSAPTATDLASTPTAPMTPQYPSTPLVEPLLGGGGWISGRLASGYGTILTSTDGTHWNAVAPEGISQRGGLDVVGLSPTTAWAMAKPYGYQADPTLFVTQNGGQSWAASVLPGPLPSYARQPLAAESAQTAWFISRHTLWETVDGGQTWLPLSTRVPSLTNAALSLAPGGQLWLSGTFRQKAALWQYQPKTGQFDAVSLSPAGSGSVALAPHWVSANSGLLAVIDHNKTLRGFQTHDGGRHWTLATAPVTVTNPLSGGVTNQGNRLTVLSPTHQLLQWNGAANQWLATGPGLPNVPVSGIDITAAGPWIWSETAGGVTLWRNIHGQWSAVPLPLFPKGVTP</sequence>
<feature type="domain" description="Thioredoxin" evidence="6">
    <location>
        <begin position="49"/>
        <end position="219"/>
    </location>
</feature>
<keyword evidence="5" id="KW-1133">Transmembrane helix</keyword>
<keyword evidence="5" id="KW-0812">Transmembrane</keyword>
<dbReference type="PROSITE" id="PS51352">
    <property type="entry name" value="THIOREDOXIN_2"/>
    <property type="match status" value="1"/>
</dbReference>
<dbReference type="PATRIC" id="fig|679936.5.peg.1018"/>
<feature type="transmembrane region" description="Helical" evidence="5">
    <location>
        <begin position="7"/>
        <end position="26"/>
    </location>
</feature>
<dbReference type="InterPro" id="IPR036249">
    <property type="entry name" value="Thioredoxin-like_sf"/>
</dbReference>
<dbReference type="SUPFAM" id="SSF110296">
    <property type="entry name" value="Oligoxyloglucan reducing end-specific cellobiohydrolase"/>
    <property type="match status" value="1"/>
</dbReference>
<keyword evidence="4" id="KW-1015">Disulfide bond</keyword>
<dbReference type="Proteomes" id="UP000005439">
    <property type="component" value="Chromosome"/>
</dbReference>
<keyword evidence="8" id="KW-1185">Reference proteome</keyword>
<evidence type="ECO:0000256" key="4">
    <source>
        <dbReference type="PIRSR" id="PIRSR603782-2"/>
    </source>
</evidence>
<evidence type="ECO:0000313" key="8">
    <source>
        <dbReference type="Proteomes" id="UP000005439"/>
    </source>
</evidence>
<dbReference type="GO" id="GO:0046872">
    <property type="term" value="F:metal ion binding"/>
    <property type="evidence" value="ECO:0007669"/>
    <property type="project" value="UniProtKB-KW"/>
</dbReference>
<dbReference type="PANTHER" id="PTHR12151">
    <property type="entry name" value="ELECTRON TRANSPORT PROTIN SCO1/SENC FAMILY MEMBER"/>
    <property type="match status" value="1"/>
</dbReference>
<dbReference type="CDD" id="cd02968">
    <property type="entry name" value="SCO"/>
    <property type="match status" value="1"/>
</dbReference>
<feature type="binding site" evidence="3">
    <location>
        <position position="91"/>
    </location>
    <ligand>
        <name>Cu cation</name>
        <dbReference type="ChEBI" id="CHEBI:23378"/>
    </ligand>
</feature>